<dbReference type="InterPro" id="IPR044678">
    <property type="entry name" value="COR27/28"/>
</dbReference>
<feature type="region of interest" description="Disordered" evidence="1">
    <location>
        <begin position="240"/>
        <end position="271"/>
    </location>
</feature>
<dbReference type="PANTHER" id="PTHR33676:SF17">
    <property type="entry name" value="COLD-REGULATED PROTEIN 28"/>
    <property type="match status" value="1"/>
</dbReference>
<dbReference type="GO" id="GO:0009409">
    <property type="term" value="P:response to cold"/>
    <property type="evidence" value="ECO:0007669"/>
    <property type="project" value="InterPro"/>
</dbReference>
<dbReference type="OrthoDB" id="1104553at2759"/>
<feature type="compositionally biased region" description="Basic residues" evidence="1">
    <location>
        <begin position="262"/>
        <end position="271"/>
    </location>
</feature>
<accession>A0A8J6DAT1</accession>
<feature type="region of interest" description="Disordered" evidence="1">
    <location>
        <begin position="30"/>
        <end position="52"/>
    </location>
</feature>
<dbReference type="PANTHER" id="PTHR33676">
    <property type="entry name" value="COLD REGULATED PROTEIN 27"/>
    <property type="match status" value="1"/>
</dbReference>
<dbReference type="EMBL" id="JAHUZN010000001">
    <property type="protein sequence ID" value="KAG8502014.1"/>
    <property type="molecule type" value="Genomic_DNA"/>
</dbReference>
<keyword evidence="3" id="KW-1185">Reference proteome</keyword>
<name>A0A8J6DAT1_9ROSI</name>
<gene>
    <name evidence="2" type="ORF">CXB51_000183</name>
</gene>
<evidence type="ECO:0000256" key="1">
    <source>
        <dbReference type="SAM" id="MobiDB-lite"/>
    </source>
</evidence>
<reference evidence="2 3" key="1">
    <citation type="journal article" date="2021" name="bioRxiv">
        <title>The Gossypium anomalum genome as a resource for cotton improvement and evolutionary analysis of hybrid incompatibility.</title>
        <authorList>
            <person name="Grover C.E."/>
            <person name="Yuan D."/>
            <person name="Arick M.A."/>
            <person name="Miller E.R."/>
            <person name="Hu G."/>
            <person name="Peterson D.G."/>
            <person name="Wendel J.F."/>
            <person name="Udall J.A."/>
        </authorList>
    </citation>
    <scope>NUCLEOTIDE SEQUENCE [LARGE SCALE GENOMIC DNA]</scope>
    <source>
        <strain evidence="2">JFW-Udall</strain>
        <tissue evidence="2">Leaf</tissue>
    </source>
</reference>
<dbReference type="AlphaFoldDB" id="A0A8J6DAT1"/>
<proteinExistence type="predicted"/>
<organism evidence="2 3">
    <name type="scientific">Gossypium anomalum</name>
    <dbReference type="NCBI Taxonomy" id="47600"/>
    <lineage>
        <taxon>Eukaryota</taxon>
        <taxon>Viridiplantae</taxon>
        <taxon>Streptophyta</taxon>
        <taxon>Embryophyta</taxon>
        <taxon>Tracheophyta</taxon>
        <taxon>Spermatophyta</taxon>
        <taxon>Magnoliopsida</taxon>
        <taxon>eudicotyledons</taxon>
        <taxon>Gunneridae</taxon>
        <taxon>Pentapetalae</taxon>
        <taxon>rosids</taxon>
        <taxon>malvids</taxon>
        <taxon>Malvales</taxon>
        <taxon>Malvaceae</taxon>
        <taxon>Malvoideae</taxon>
        <taxon>Gossypium</taxon>
    </lineage>
</organism>
<dbReference type="Proteomes" id="UP000701853">
    <property type="component" value="Chromosome 1"/>
</dbReference>
<evidence type="ECO:0000313" key="3">
    <source>
        <dbReference type="Proteomes" id="UP000701853"/>
    </source>
</evidence>
<comment type="caution">
    <text evidence="2">The sequence shown here is derived from an EMBL/GenBank/DDBJ whole genome shotgun (WGS) entry which is preliminary data.</text>
</comment>
<sequence>MGHNLWRNFPVPVPSSDPLLDRLNEFTQMNSDSSSSGVTIESFRDPTANATPGQTMVWTNEKHNSYLEFLETSFAEQLHYSMRWRGCYPREEMWEPCPAPQLPAKFSVLQDGCYLKSNDPLLDSTADSSDVLANPLHYSTSAAKSSSATFPFSRKTAVPNGRICSRSNTNLGACTTGTSRLNLLAYFPLLIAFFRFCYELPHSMLFEVSDQNFVEEELREKTSCVSGAKRLKMMPMLDASSNSQVSPLGKLNSADDSIRSHTSAKRGIKKK</sequence>
<dbReference type="GO" id="GO:0042752">
    <property type="term" value="P:regulation of circadian rhythm"/>
    <property type="evidence" value="ECO:0007669"/>
    <property type="project" value="InterPro"/>
</dbReference>
<evidence type="ECO:0000313" key="2">
    <source>
        <dbReference type="EMBL" id="KAG8502014.1"/>
    </source>
</evidence>
<protein>
    <submittedName>
        <fullName evidence="2">Uncharacterized protein</fullName>
    </submittedName>
</protein>
<feature type="compositionally biased region" description="Polar residues" evidence="1">
    <location>
        <begin position="30"/>
        <end position="39"/>
    </location>
</feature>